<keyword evidence="2" id="KW-1185">Reference proteome</keyword>
<accession>A0A5B7FKL1</accession>
<evidence type="ECO:0000313" key="1">
    <source>
        <dbReference type="EMBL" id="MPC47941.1"/>
    </source>
</evidence>
<organism evidence="1 2">
    <name type="scientific">Portunus trituberculatus</name>
    <name type="common">Swimming crab</name>
    <name type="synonym">Neptunus trituberculatus</name>
    <dbReference type="NCBI Taxonomy" id="210409"/>
    <lineage>
        <taxon>Eukaryota</taxon>
        <taxon>Metazoa</taxon>
        <taxon>Ecdysozoa</taxon>
        <taxon>Arthropoda</taxon>
        <taxon>Crustacea</taxon>
        <taxon>Multicrustacea</taxon>
        <taxon>Malacostraca</taxon>
        <taxon>Eumalacostraca</taxon>
        <taxon>Eucarida</taxon>
        <taxon>Decapoda</taxon>
        <taxon>Pleocyemata</taxon>
        <taxon>Brachyura</taxon>
        <taxon>Eubrachyura</taxon>
        <taxon>Portunoidea</taxon>
        <taxon>Portunidae</taxon>
        <taxon>Portuninae</taxon>
        <taxon>Portunus</taxon>
    </lineage>
</organism>
<protein>
    <recommendedName>
        <fullName evidence="3">Endonuclease/exonuclease/phosphatase domain-containing protein</fullName>
    </recommendedName>
</protein>
<comment type="caution">
    <text evidence="1">The sequence shown here is derived from an EMBL/GenBank/DDBJ whole genome shotgun (WGS) entry which is preliminary data.</text>
</comment>
<reference evidence="1 2" key="1">
    <citation type="submission" date="2019-05" db="EMBL/GenBank/DDBJ databases">
        <title>Another draft genome of Portunus trituberculatus and its Hox gene families provides insights of decapod evolution.</title>
        <authorList>
            <person name="Jeong J.-H."/>
            <person name="Song I."/>
            <person name="Kim S."/>
            <person name="Choi T."/>
            <person name="Kim D."/>
            <person name="Ryu S."/>
            <person name="Kim W."/>
        </authorList>
    </citation>
    <scope>NUCLEOTIDE SEQUENCE [LARGE SCALE GENOMIC DNA]</scope>
    <source>
        <tissue evidence="1">Muscle</tissue>
    </source>
</reference>
<evidence type="ECO:0008006" key="3">
    <source>
        <dbReference type="Google" id="ProtNLM"/>
    </source>
</evidence>
<dbReference type="Proteomes" id="UP000324222">
    <property type="component" value="Unassembled WGS sequence"/>
</dbReference>
<name>A0A5B7FKL1_PORTR</name>
<dbReference type="AlphaFoldDB" id="A0A5B7FKL1"/>
<proteinExistence type="predicted"/>
<dbReference type="EMBL" id="VSRR010008013">
    <property type="protein sequence ID" value="MPC47941.1"/>
    <property type="molecule type" value="Genomic_DNA"/>
</dbReference>
<gene>
    <name evidence="1" type="ORF">E2C01_041702</name>
</gene>
<evidence type="ECO:0000313" key="2">
    <source>
        <dbReference type="Proteomes" id="UP000324222"/>
    </source>
</evidence>
<sequence length="60" mass="6980">MEHILSLYTSAEISILCDFNVHQQFWLSSPFTDHPCELAFNFAILHGLEQLDPTKTPYRL</sequence>